<evidence type="ECO:0000256" key="1">
    <source>
        <dbReference type="ARBA" id="ARBA00007261"/>
    </source>
</evidence>
<dbReference type="EMBL" id="PEUH01000032">
    <property type="protein sequence ID" value="PIV31768.1"/>
    <property type="molecule type" value="Genomic_DNA"/>
</dbReference>
<dbReference type="GO" id="GO:0046872">
    <property type="term" value="F:metal ion binding"/>
    <property type="evidence" value="ECO:0007669"/>
    <property type="project" value="InterPro"/>
</dbReference>
<evidence type="ECO:0000259" key="3">
    <source>
        <dbReference type="Pfam" id="PF00675"/>
    </source>
</evidence>
<evidence type="ECO:0000259" key="4">
    <source>
        <dbReference type="Pfam" id="PF05193"/>
    </source>
</evidence>
<dbReference type="GO" id="GO:0004222">
    <property type="term" value="F:metalloendopeptidase activity"/>
    <property type="evidence" value="ECO:0007669"/>
    <property type="project" value="InterPro"/>
</dbReference>
<dbReference type="InterPro" id="IPR011765">
    <property type="entry name" value="Pept_M16_N"/>
</dbReference>
<dbReference type="PANTHER" id="PTHR11851:SF49">
    <property type="entry name" value="MITOCHONDRIAL-PROCESSING PEPTIDASE SUBUNIT ALPHA"/>
    <property type="match status" value="1"/>
</dbReference>
<dbReference type="Pfam" id="PF00675">
    <property type="entry name" value="Peptidase_M16"/>
    <property type="match status" value="1"/>
</dbReference>
<dbReference type="PROSITE" id="PS00143">
    <property type="entry name" value="INSULINASE"/>
    <property type="match status" value="1"/>
</dbReference>
<dbReference type="SUPFAM" id="SSF63411">
    <property type="entry name" value="LuxS/MPP-like metallohydrolase"/>
    <property type="match status" value="2"/>
</dbReference>
<sequence>MENFKKITLKNGLRVILAPKQDSLATTFLILVEAGSKYETKEINGISHFLEHMCFKGTKKRLKAIDISSELDSIGANYNAFTGQEYTGYYAKGRPENFNVILDVVSDIYLNQVFNIQEIDKERGVIIEEINMYEDLPMRRVQELFTGLLYGDQPAGWDIAGRKEVIKKITQEDFLKYRKEHYLAQSTIAVVAGKFDEKKVIAEIENAFSGIRSGEKTQKIKTMEQQEAPQVLLKHKKTDQTHLVLGVRAFDIFDKRKYALEVLADILGGGMSSRLFQKIREEMGAAYYVRAESDLLSDHGFLATSAGIDNSKIEQVIEAILEEFRKLSRKSVGAKELQRAKDHLAGHLMLGLETSDALAGFFGGQEIITKKITAPSELTKKIQAVKAEEIMAVANDIFQNNKLNLAIIGPFSAEDGDKSRFEKIFKL</sequence>
<dbReference type="Pfam" id="PF05193">
    <property type="entry name" value="Peptidase_M16_C"/>
    <property type="match status" value="1"/>
</dbReference>
<proteinExistence type="inferred from homology"/>
<evidence type="ECO:0000313" key="5">
    <source>
        <dbReference type="EMBL" id="PIV31768.1"/>
    </source>
</evidence>
<protein>
    <recommendedName>
        <fullName evidence="7">Peptidase M16</fullName>
    </recommendedName>
</protein>
<dbReference type="InterPro" id="IPR001431">
    <property type="entry name" value="Pept_M16_Zn_BS"/>
</dbReference>
<dbReference type="PANTHER" id="PTHR11851">
    <property type="entry name" value="METALLOPROTEASE"/>
    <property type="match status" value="1"/>
</dbReference>
<dbReference type="InterPro" id="IPR007863">
    <property type="entry name" value="Peptidase_M16_C"/>
</dbReference>
<reference evidence="6" key="1">
    <citation type="submission" date="2017-09" db="EMBL/GenBank/DDBJ databases">
        <title>Depth-based differentiation of microbial function through sediment-hosted aquifers and enrichment of novel symbionts in the deep terrestrial subsurface.</title>
        <authorList>
            <person name="Probst A.J."/>
            <person name="Ladd B."/>
            <person name="Jarett J.K."/>
            <person name="Geller-Mcgrath D.E."/>
            <person name="Sieber C.M.K."/>
            <person name="Emerson J.B."/>
            <person name="Anantharaman K."/>
            <person name="Thomas B.C."/>
            <person name="Malmstrom R."/>
            <person name="Stieglmeier M."/>
            <person name="Klingl A."/>
            <person name="Woyke T."/>
            <person name="Ryan C.M."/>
            <person name="Banfield J.F."/>
        </authorList>
    </citation>
    <scope>NUCLEOTIDE SEQUENCE [LARGE SCALE GENOMIC DNA]</scope>
</reference>
<feature type="domain" description="Peptidase M16 N-terminal" evidence="3">
    <location>
        <begin position="20"/>
        <end position="155"/>
    </location>
</feature>
<dbReference type="Proteomes" id="UP000230595">
    <property type="component" value="Unassembled WGS sequence"/>
</dbReference>
<dbReference type="GO" id="GO:0006508">
    <property type="term" value="P:proteolysis"/>
    <property type="evidence" value="ECO:0007669"/>
    <property type="project" value="InterPro"/>
</dbReference>
<evidence type="ECO:0000313" key="6">
    <source>
        <dbReference type="Proteomes" id="UP000230595"/>
    </source>
</evidence>
<dbReference type="AlphaFoldDB" id="A0A2M7CQ22"/>
<dbReference type="InterPro" id="IPR050361">
    <property type="entry name" value="MPP/UQCRC_Complex"/>
</dbReference>
<evidence type="ECO:0000256" key="2">
    <source>
        <dbReference type="RuleBase" id="RU004447"/>
    </source>
</evidence>
<dbReference type="InterPro" id="IPR011249">
    <property type="entry name" value="Metalloenz_LuxS/M16"/>
</dbReference>
<comment type="caution">
    <text evidence="5">The sequence shown here is derived from an EMBL/GenBank/DDBJ whole genome shotgun (WGS) entry which is preliminary data.</text>
</comment>
<name>A0A2M7CQ22_9BACT</name>
<dbReference type="Gene3D" id="3.30.830.10">
    <property type="entry name" value="Metalloenzyme, LuxS/M16 peptidase-like"/>
    <property type="match status" value="2"/>
</dbReference>
<gene>
    <name evidence="5" type="ORF">COS33_01485</name>
</gene>
<organism evidence="5 6">
    <name type="scientific">Candidatus Wolfebacteria bacterium CG02_land_8_20_14_3_00_37_12</name>
    <dbReference type="NCBI Taxonomy" id="1975066"/>
    <lineage>
        <taxon>Bacteria</taxon>
        <taxon>Candidatus Wolfeibacteriota</taxon>
    </lineage>
</organism>
<feature type="domain" description="Peptidase M16 C-terminal" evidence="4">
    <location>
        <begin position="168"/>
        <end position="342"/>
    </location>
</feature>
<comment type="similarity">
    <text evidence="1 2">Belongs to the peptidase M16 family.</text>
</comment>
<accession>A0A2M7CQ22</accession>
<evidence type="ECO:0008006" key="7">
    <source>
        <dbReference type="Google" id="ProtNLM"/>
    </source>
</evidence>